<proteinExistence type="predicted"/>
<keyword evidence="2" id="KW-1185">Reference proteome</keyword>
<dbReference type="RefSeq" id="WP_381525441.1">
    <property type="nucleotide sequence ID" value="NZ_JBHULN010000013.1"/>
</dbReference>
<reference evidence="2" key="1">
    <citation type="journal article" date="2019" name="Int. J. Syst. Evol. Microbiol.">
        <title>The Global Catalogue of Microorganisms (GCM) 10K type strain sequencing project: providing services to taxonomists for standard genome sequencing and annotation.</title>
        <authorList>
            <consortium name="The Broad Institute Genomics Platform"/>
            <consortium name="The Broad Institute Genome Sequencing Center for Infectious Disease"/>
            <person name="Wu L."/>
            <person name="Ma J."/>
        </authorList>
    </citation>
    <scope>NUCLEOTIDE SEQUENCE [LARGE SCALE GENOMIC DNA]</scope>
    <source>
        <strain evidence="2">KCTC 42805</strain>
    </source>
</reference>
<evidence type="ECO:0000313" key="1">
    <source>
        <dbReference type="EMBL" id="MFD2572850.1"/>
    </source>
</evidence>
<comment type="caution">
    <text evidence="1">The sequence shown here is derived from an EMBL/GenBank/DDBJ whole genome shotgun (WGS) entry which is preliminary data.</text>
</comment>
<name>A0ABW5M7B2_9BACT</name>
<dbReference type="Proteomes" id="UP001597469">
    <property type="component" value="Unassembled WGS sequence"/>
</dbReference>
<evidence type="ECO:0000313" key="2">
    <source>
        <dbReference type="Proteomes" id="UP001597469"/>
    </source>
</evidence>
<accession>A0ABW5M7B2</accession>
<organism evidence="1 2">
    <name type="scientific">Spirosoma soli</name>
    <dbReference type="NCBI Taxonomy" id="1770529"/>
    <lineage>
        <taxon>Bacteria</taxon>
        <taxon>Pseudomonadati</taxon>
        <taxon>Bacteroidota</taxon>
        <taxon>Cytophagia</taxon>
        <taxon>Cytophagales</taxon>
        <taxon>Cytophagaceae</taxon>
        <taxon>Spirosoma</taxon>
    </lineage>
</organism>
<protein>
    <submittedName>
        <fullName evidence="1">Uncharacterized protein</fullName>
    </submittedName>
</protein>
<dbReference type="EMBL" id="JBHULN010000013">
    <property type="protein sequence ID" value="MFD2572850.1"/>
    <property type="molecule type" value="Genomic_DNA"/>
</dbReference>
<sequence length="98" mass="11342">MDKQIDKMVYSREVYFDGAIPSIPDIIERVRQRTGIEANYLASKWLLTNPLDSNDVFSLYQEGESSLLLLNEGTETALLRATLYTLLELGGYYHDWYE</sequence>
<gene>
    <name evidence="1" type="ORF">ACFSUS_19570</name>
</gene>